<dbReference type="OrthoDB" id="8419673at2"/>
<accession>A0A402D2C4</accession>
<dbReference type="Proteomes" id="UP000287394">
    <property type="component" value="Chromosome"/>
</dbReference>
<proteinExistence type="predicted"/>
<sequence length="103" mass="12041">MPLDNLWNNDGPLEAVKGRQLSKDDIKGLLRLGPVSFVVVDTGHPMRWIAAKGCFDFWKSEAEVHLHEIARRYYSDYPEEYFYFAHEWILGDGVRIVVLEKHH</sequence>
<protein>
    <submittedName>
        <fullName evidence="1">Uncharacterized protein</fullName>
    </submittedName>
</protein>
<organism evidence="1 2">
    <name type="scientific">Capsulimonas corticalis</name>
    <dbReference type="NCBI Taxonomy" id="2219043"/>
    <lineage>
        <taxon>Bacteria</taxon>
        <taxon>Bacillati</taxon>
        <taxon>Armatimonadota</taxon>
        <taxon>Armatimonadia</taxon>
        <taxon>Capsulimonadales</taxon>
        <taxon>Capsulimonadaceae</taxon>
        <taxon>Capsulimonas</taxon>
    </lineage>
</organism>
<evidence type="ECO:0000313" key="1">
    <source>
        <dbReference type="EMBL" id="BDI29998.1"/>
    </source>
</evidence>
<dbReference type="EMBL" id="AP025739">
    <property type="protein sequence ID" value="BDI29998.1"/>
    <property type="molecule type" value="Genomic_DNA"/>
</dbReference>
<keyword evidence="2" id="KW-1185">Reference proteome</keyword>
<dbReference type="KEGG" id="ccot:CCAX7_20490"/>
<name>A0A402D2C4_9BACT</name>
<dbReference type="RefSeq" id="WP_125206224.1">
    <property type="nucleotide sequence ID" value="NZ_AP025739.1"/>
</dbReference>
<evidence type="ECO:0000313" key="2">
    <source>
        <dbReference type="Proteomes" id="UP000287394"/>
    </source>
</evidence>
<reference evidence="1 2" key="1">
    <citation type="journal article" date="2019" name="Int. J. Syst. Evol. Microbiol.">
        <title>Capsulimonas corticalis gen. nov., sp. nov., an aerobic capsulated bacterium, of a novel bacterial order, Capsulimonadales ord. nov., of the class Armatimonadia of the phylum Armatimonadetes.</title>
        <authorList>
            <person name="Li J."/>
            <person name="Kudo C."/>
            <person name="Tonouchi A."/>
        </authorList>
    </citation>
    <scope>NUCLEOTIDE SEQUENCE [LARGE SCALE GENOMIC DNA]</scope>
    <source>
        <strain evidence="1 2">AX-7</strain>
    </source>
</reference>
<gene>
    <name evidence="1" type="ORF">CCAX7_20490</name>
</gene>
<dbReference type="AlphaFoldDB" id="A0A402D2C4"/>